<reference evidence="1" key="1">
    <citation type="submission" date="2016-04" db="EMBL/GenBank/DDBJ databases">
        <authorList>
            <person name="Evans L.H."/>
            <person name="Alamgir A."/>
            <person name="Owens N."/>
            <person name="Weber N.D."/>
            <person name="Virtaneva K."/>
            <person name="Barbian K."/>
            <person name="Babar A."/>
            <person name="Rosenke K."/>
        </authorList>
    </citation>
    <scope>NUCLEOTIDE SEQUENCE [LARGE SCALE GENOMIC DNA]</scope>
    <source>
        <strain evidence="1">CBS 101.48</strain>
    </source>
</reference>
<dbReference type="InParanoid" id="A0A168KQ74"/>
<dbReference type="OMA" id="NHKDICL"/>
<protein>
    <submittedName>
        <fullName evidence="1">Uncharacterized protein</fullName>
    </submittedName>
</protein>
<name>A0A168KQ74_ABSGL</name>
<dbReference type="AlphaFoldDB" id="A0A168KQ74"/>
<accession>A0A168KQ74</accession>
<evidence type="ECO:0000313" key="1">
    <source>
        <dbReference type="EMBL" id="SAL95166.1"/>
    </source>
</evidence>
<dbReference type="Pfam" id="PF02992">
    <property type="entry name" value="Transposase_21"/>
    <property type="match status" value="1"/>
</dbReference>
<dbReference type="Proteomes" id="UP000078561">
    <property type="component" value="Unassembled WGS sequence"/>
</dbReference>
<keyword evidence="2" id="KW-1185">Reference proteome</keyword>
<dbReference type="OrthoDB" id="2263388at2759"/>
<organism evidence="1">
    <name type="scientific">Absidia glauca</name>
    <name type="common">Pin mould</name>
    <dbReference type="NCBI Taxonomy" id="4829"/>
    <lineage>
        <taxon>Eukaryota</taxon>
        <taxon>Fungi</taxon>
        <taxon>Fungi incertae sedis</taxon>
        <taxon>Mucoromycota</taxon>
        <taxon>Mucoromycotina</taxon>
        <taxon>Mucoromycetes</taxon>
        <taxon>Mucorales</taxon>
        <taxon>Cunninghamellaceae</taxon>
        <taxon>Absidia</taxon>
    </lineage>
</organism>
<proteinExistence type="predicted"/>
<evidence type="ECO:0000313" key="2">
    <source>
        <dbReference type="Proteomes" id="UP000078561"/>
    </source>
</evidence>
<dbReference type="EMBL" id="LT550254">
    <property type="protein sequence ID" value="SAL95166.1"/>
    <property type="molecule type" value="Genomic_DNA"/>
</dbReference>
<gene>
    <name evidence="1" type="primary">ABSGL_00479.1 scaffold 782</name>
</gene>
<feature type="non-terminal residue" evidence="1">
    <location>
        <position position="450"/>
    </location>
</feature>
<sequence>MSTNLRHCFTCGLYFPKTFYQNHKDICLERRLATLRAQSASANVDSPMADASDNFDDDTLSFAGYDDDSIMLDPTAHHPIYDEDSIYPSTEGDIITDGQPKVYRYATEADPLSITEELSLELFLLTKTLGVSRDGHDMISKFINNAIQIATTQSPPAEVLSHYKSKKLLLRQWPTSFKRYDMCSRGCVVFGDSNQTKCPNDKCNSKRYKDPNAQIKIPAMSIKILSLSDMLASKIRNGNTRKQLMYRHNHDQITKESGTLDDILDGAAYQQLKADRFNNPLDIALGLYIDGFQPFEGSTQTHTIVQVINLNLHPDERYLLHNVFQMCVIPGRRKPFHLDSFLKPIVDELEALYQHGIQVNVGTMLYRAKVTLLFATGDIPAVSDISRHRGHNCYFGCRLCEVEGTRDGGMYFPYDNDKVGMIPMRSQASYREPDSERRFAVGLLTGGLFT</sequence>
<dbReference type="InterPro" id="IPR004242">
    <property type="entry name" value="Transposase_21"/>
</dbReference>